<evidence type="ECO:0000256" key="2">
    <source>
        <dbReference type="ARBA" id="ARBA00033753"/>
    </source>
</evidence>
<dbReference type="EMBL" id="BEYU01000040">
    <property type="protein sequence ID" value="GBG28332.1"/>
    <property type="molecule type" value="Genomic_DNA"/>
</dbReference>
<protein>
    <submittedName>
        <fullName evidence="6">tRNA adenine37-N6-methyltransferase</fullName>
    </submittedName>
</protein>
<evidence type="ECO:0000313" key="7">
    <source>
        <dbReference type="Proteomes" id="UP000241890"/>
    </source>
</evidence>
<reference evidence="6 7" key="1">
    <citation type="submission" date="2017-12" db="EMBL/GenBank/DDBJ databases">
        <title>Sequencing, de novo assembly and annotation of complete genome of a new Thraustochytrid species, strain FCC1311.</title>
        <authorList>
            <person name="Sedici K."/>
            <person name="Godart F."/>
            <person name="Aiese Cigliano R."/>
            <person name="Sanseverino W."/>
            <person name="Barakat M."/>
            <person name="Ortet P."/>
            <person name="Marechal E."/>
            <person name="Cagnac O."/>
            <person name="Amato A."/>
        </authorList>
    </citation>
    <scope>NUCLEOTIDE SEQUENCE [LARGE SCALE GENOMIC DNA]</scope>
</reference>
<evidence type="ECO:0000259" key="5">
    <source>
        <dbReference type="PROSITE" id="PS51668"/>
    </source>
</evidence>
<feature type="domain" description="TsaA-like" evidence="5">
    <location>
        <begin position="131"/>
        <end position="269"/>
    </location>
</feature>
<dbReference type="PROSITE" id="PS51668">
    <property type="entry name" value="TSAA_2"/>
    <property type="match status" value="1"/>
</dbReference>
<feature type="compositionally biased region" description="Polar residues" evidence="3">
    <location>
        <begin position="406"/>
        <end position="423"/>
    </location>
</feature>
<dbReference type="InterPro" id="IPR036413">
    <property type="entry name" value="YaeB-like_sf"/>
</dbReference>
<keyword evidence="7" id="KW-1185">Reference proteome</keyword>
<dbReference type="InterPro" id="IPR023370">
    <property type="entry name" value="TrmO-like_N"/>
</dbReference>
<evidence type="ECO:0000313" key="6">
    <source>
        <dbReference type="EMBL" id="GBG28332.1"/>
    </source>
</evidence>
<dbReference type="InParanoid" id="A0A2R5GBH1"/>
<gene>
    <name evidence="6" type="ORF">FCC1311_045552</name>
</gene>
<dbReference type="InterPro" id="IPR023368">
    <property type="entry name" value="UPF0066_cons_site"/>
</dbReference>
<dbReference type="Gene3D" id="2.40.30.70">
    <property type="entry name" value="YaeB-like"/>
    <property type="match status" value="1"/>
</dbReference>
<keyword evidence="4" id="KW-1133">Transmembrane helix</keyword>
<comment type="similarity">
    <text evidence="2">Belongs to the tRNA methyltransferase O family.</text>
</comment>
<evidence type="ECO:0000256" key="1">
    <source>
        <dbReference type="ARBA" id="ARBA00022691"/>
    </source>
</evidence>
<dbReference type="CDD" id="cd09281">
    <property type="entry name" value="UPF0066"/>
    <property type="match status" value="1"/>
</dbReference>
<dbReference type="InterPro" id="IPR036414">
    <property type="entry name" value="YaeB_N_sf"/>
</dbReference>
<dbReference type="GO" id="GO:0032259">
    <property type="term" value="P:methylation"/>
    <property type="evidence" value="ECO:0007669"/>
    <property type="project" value="UniProtKB-KW"/>
</dbReference>
<dbReference type="PANTHER" id="PTHR12818">
    <property type="entry name" value="TRNA (ADENINE(37)-N6)-METHYLTRANSFERASE"/>
    <property type="match status" value="1"/>
</dbReference>
<feature type="region of interest" description="Disordered" evidence="3">
    <location>
        <begin position="391"/>
        <end position="423"/>
    </location>
</feature>
<dbReference type="Pfam" id="PF01980">
    <property type="entry name" value="TrmO_N"/>
    <property type="match status" value="1"/>
</dbReference>
<dbReference type="PANTHER" id="PTHR12818:SF0">
    <property type="entry name" value="TRNA (ADENINE(37)-N6)-METHYLTRANSFERASE"/>
    <property type="match status" value="1"/>
</dbReference>
<dbReference type="AlphaFoldDB" id="A0A2R5GBH1"/>
<keyword evidence="6" id="KW-0489">Methyltransferase</keyword>
<name>A0A2R5GBH1_9STRA</name>
<dbReference type="OrthoDB" id="4882at2759"/>
<feature type="compositionally biased region" description="Basic and acidic residues" evidence="3">
    <location>
        <begin position="391"/>
        <end position="400"/>
    </location>
</feature>
<keyword evidence="4" id="KW-0812">Transmembrane</keyword>
<dbReference type="InterPro" id="IPR040372">
    <property type="entry name" value="YaeB-like"/>
</dbReference>
<keyword evidence="6" id="KW-0808">Transferase</keyword>
<dbReference type="SUPFAM" id="SSF118196">
    <property type="entry name" value="YaeB-like"/>
    <property type="match status" value="1"/>
</dbReference>
<dbReference type="NCBIfam" id="TIGR00104">
    <property type="entry name" value="tRNA_TsaA"/>
    <property type="match status" value="1"/>
</dbReference>
<dbReference type="Proteomes" id="UP000241890">
    <property type="component" value="Unassembled WGS sequence"/>
</dbReference>
<dbReference type="GO" id="GO:0008168">
    <property type="term" value="F:methyltransferase activity"/>
    <property type="evidence" value="ECO:0007669"/>
    <property type="project" value="UniProtKB-KW"/>
</dbReference>
<organism evidence="6 7">
    <name type="scientific">Hondaea fermentalgiana</name>
    <dbReference type="NCBI Taxonomy" id="2315210"/>
    <lineage>
        <taxon>Eukaryota</taxon>
        <taxon>Sar</taxon>
        <taxon>Stramenopiles</taxon>
        <taxon>Bigyra</taxon>
        <taxon>Labyrinthulomycetes</taxon>
        <taxon>Thraustochytrida</taxon>
        <taxon>Thraustochytriidae</taxon>
        <taxon>Hondaea</taxon>
    </lineage>
</organism>
<sequence length="423" mass="46676">MSASGSGDAGTTSGRRCGWATSWMTQDFSLPVVVGLCVTAAATGAAVASLATAHVLRRRALGATATVQRTVHANTTTAQTSKATINACDDSLVRPAKSNNDDARAKAKAKQQLQQQKQRVWSEFLENGLRTRYVGYARSVYSARNYTPNQPTRVPSSRAMIDLRDCDKGCLEDLDSFSHAWLVFVFHDNESTDFVKSKILPPRKPDRRKVGVFSCRSPNRPNPIGLSIVRIEHVDPDNRKLLVSGVDILEGTPILDIKPYIPIHDQPGGEVRVPEWIAASSALEPDFASVEIDPKVLEKLRRLPRKVKRGGLYQSPEGVVQVLSEILRWDGRKRHIRQMHDRQGHGEWLFEMLGMDFSLEYPAPGVVHCTDVHPIGVVHLVDGRIRFRETEEAAEGKDSNGDNSEDVNSVQDQDGAKTSASHS</sequence>
<accession>A0A2R5GBH1</accession>
<dbReference type="PROSITE" id="PS01318">
    <property type="entry name" value="TSAA_1"/>
    <property type="match status" value="1"/>
</dbReference>
<comment type="caution">
    <text evidence="6">The sequence shown here is derived from an EMBL/GenBank/DDBJ whole genome shotgun (WGS) entry which is preliminary data.</text>
</comment>
<keyword evidence="4" id="KW-0472">Membrane</keyword>
<keyword evidence="1" id="KW-0949">S-adenosyl-L-methionine</keyword>
<evidence type="ECO:0000256" key="3">
    <source>
        <dbReference type="SAM" id="MobiDB-lite"/>
    </source>
</evidence>
<evidence type="ECO:0000256" key="4">
    <source>
        <dbReference type="SAM" id="Phobius"/>
    </source>
</evidence>
<feature type="transmembrane region" description="Helical" evidence="4">
    <location>
        <begin position="28"/>
        <end position="51"/>
    </location>
</feature>
<proteinExistence type="inferred from homology"/>